<dbReference type="RefSeq" id="WP_378100803.1">
    <property type="nucleotide sequence ID" value="NZ_JBHSEP010000022.1"/>
</dbReference>
<evidence type="ECO:0000313" key="1">
    <source>
        <dbReference type="EMBL" id="MFC4601117.1"/>
    </source>
</evidence>
<dbReference type="Gene3D" id="2.40.128.20">
    <property type="match status" value="1"/>
</dbReference>
<accession>A0ABV9FK36</accession>
<dbReference type="EMBL" id="JBHSEP010000022">
    <property type="protein sequence ID" value="MFC4601117.1"/>
    <property type="molecule type" value="Genomic_DNA"/>
</dbReference>
<dbReference type="Pfam" id="PF09148">
    <property type="entry name" value="DUF1934"/>
    <property type="match status" value="1"/>
</dbReference>
<organism evidence="1 2">
    <name type="scientific">Cohnella hongkongensis</name>
    <dbReference type="NCBI Taxonomy" id="178337"/>
    <lineage>
        <taxon>Bacteria</taxon>
        <taxon>Bacillati</taxon>
        <taxon>Bacillota</taxon>
        <taxon>Bacilli</taxon>
        <taxon>Bacillales</taxon>
        <taxon>Paenibacillaceae</taxon>
        <taxon>Cohnella</taxon>
    </lineage>
</organism>
<dbReference type="Proteomes" id="UP001596028">
    <property type="component" value="Unassembled WGS sequence"/>
</dbReference>
<name>A0ABV9FK36_9BACL</name>
<proteinExistence type="predicted"/>
<protein>
    <submittedName>
        <fullName evidence="1">DUF1934 domain-containing protein</fullName>
    </submittedName>
</protein>
<comment type="caution">
    <text evidence="1">The sequence shown here is derived from an EMBL/GenBank/DDBJ whole genome shotgun (WGS) entry which is preliminary data.</text>
</comment>
<evidence type="ECO:0000313" key="2">
    <source>
        <dbReference type="Proteomes" id="UP001596028"/>
    </source>
</evidence>
<dbReference type="SUPFAM" id="SSF50814">
    <property type="entry name" value="Lipocalins"/>
    <property type="match status" value="1"/>
</dbReference>
<dbReference type="InterPro" id="IPR012674">
    <property type="entry name" value="Calycin"/>
</dbReference>
<sequence>MPDKRKVQVEFRSWQEDGGVQRFKAPGELFRLKTGWALTYAEAPDENGTVASNTLFIREDELQLRRRGSIFLEQRFRRGELESGKMETPYGLHAVQALTSALDSRLSETGGRVEWSYDLLMQDQKVGSFRIRLDIREE</sequence>
<dbReference type="InterPro" id="IPR015231">
    <property type="entry name" value="DUF1934"/>
</dbReference>
<gene>
    <name evidence="1" type="ORF">ACFO3S_22940</name>
</gene>
<keyword evidence="2" id="KW-1185">Reference proteome</keyword>
<reference evidence="2" key="1">
    <citation type="journal article" date="2019" name="Int. J. Syst. Evol. Microbiol.">
        <title>The Global Catalogue of Microorganisms (GCM) 10K type strain sequencing project: providing services to taxonomists for standard genome sequencing and annotation.</title>
        <authorList>
            <consortium name="The Broad Institute Genomics Platform"/>
            <consortium name="The Broad Institute Genome Sequencing Center for Infectious Disease"/>
            <person name="Wu L."/>
            <person name="Ma J."/>
        </authorList>
    </citation>
    <scope>NUCLEOTIDE SEQUENCE [LARGE SCALE GENOMIC DNA]</scope>
    <source>
        <strain evidence="2">CCUG 49571</strain>
    </source>
</reference>